<accession>A0A2P2N681</accession>
<name>A0A2P2N681_RHIMU</name>
<reference evidence="2" key="1">
    <citation type="submission" date="2018-02" db="EMBL/GenBank/DDBJ databases">
        <title>Rhizophora mucronata_Transcriptome.</title>
        <authorList>
            <person name="Meera S.P."/>
            <person name="Sreeshan A."/>
            <person name="Augustine A."/>
        </authorList>
    </citation>
    <scope>NUCLEOTIDE SEQUENCE</scope>
    <source>
        <tissue evidence="2">Leaf</tissue>
    </source>
</reference>
<sequence length="25" mass="2919">MNYPLNSTSANLSNPKYRVKDQKIH</sequence>
<organism evidence="2">
    <name type="scientific">Rhizophora mucronata</name>
    <name type="common">Asiatic mangrove</name>
    <dbReference type="NCBI Taxonomy" id="61149"/>
    <lineage>
        <taxon>Eukaryota</taxon>
        <taxon>Viridiplantae</taxon>
        <taxon>Streptophyta</taxon>
        <taxon>Embryophyta</taxon>
        <taxon>Tracheophyta</taxon>
        <taxon>Spermatophyta</taxon>
        <taxon>Magnoliopsida</taxon>
        <taxon>eudicotyledons</taxon>
        <taxon>Gunneridae</taxon>
        <taxon>Pentapetalae</taxon>
        <taxon>rosids</taxon>
        <taxon>fabids</taxon>
        <taxon>Malpighiales</taxon>
        <taxon>Rhizophoraceae</taxon>
        <taxon>Rhizophora</taxon>
    </lineage>
</organism>
<feature type="compositionally biased region" description="Polar residues" evidence="1">
    <location>
        <begin position="1"/>
        <end position="14"/>
    </location>
</feature>
<dbReference type="EMBL" id="GGEC01057530">
    <property type="protein sequence ID" value="MBX38014.1"/>
    <property type="molecule type" value="Transcribed_RNA"/>
</dbReference>
<dbReference type="AlphaFoldDB" id="A0A2P2N681"/>
<feature type="region of interest" description="Disordered" evidence="1">
    <location>
        <begin position="1"/>
        <end position="25"/>
    </location>
</feature>
<evidence type="ECO:0000313" key="2">
    <source>
        <dbReference type="EMBL" id="MBX38014.1"/>
    </source>
</evidence>
<evidence type="ECO:0000256" key="1">
    <source>
        <dbReference type="SAM" id="MobiDB-lite"/>
    </source>
</evidence>
<protein>
    <submittedName>
        <fullName evidence="2">Uncharacterized protein</fullName>
    </submittedName>
</protein>
<proteinExistence type="predicted"/>